<dbReference type="EMBL" id="CP017557">
    <property type="protein sequence ID" value="AOW05910.1"/>
    <property type="molecule type" value="Genomic_DNA"/>
</dbReference>
<protein>
    <submittedName>
        <fullName evidence="1">Uncharacterized protein</fullName>
    </submittedName>
</protein>
<accession>A0A1D8NJU6</accession>
<sequence>MSTAPRISTLLGQISEQYLWSDHHHISWWTSSFWDQFSDVICLFRLRIFVSESREDVGIMGCKAGGVCGLLFYITGTYTHCAVLAPSILIISSCVGTSGWTLMLC</sequence>
<organism evidence="1 2">
    <name type="scientific">Yarrowia lipolytica</name>
    <name type="common">Candida lipolytica</name>
    <dbReference type="NCBI Taxonomy" id="4952"/>
    <lineage>
        <taxon>Eukaryota</taxon>
        <taxon>Fungi</taxon>
        <taxon>Dikarya</taxon>
        <taxon>Ascomycota</taxon>
        <taxon>Saccharomycotina</taxon>
        <taxon>Dipodascomycetes</taxon>
        <taxon>Dipodascales</taxon>
        <taxon>Dipodascales incertae sedis</taxon>
        <taxon>Yarrowia</taxon>
    </lineage>
</organism>
<dbReference type="GeneID" id="94583724"/>
<name>A0A1D8NJU6_YARLL</name>
<dbReference type="Proteomes" id="UP000182444">
    <property type="component" value="Chromosome 1E"/>
</dbReference>
<gene>
    <name evidence="1" type="ORF">YALI1_E29065g</name>
</gene>
<dbReference type="VEuPathDB" id="FungiDB:YALI1_E29065g"/>
<evidence type="ECO:0000313" key="1">
    <source>
        <dbReference type="EMBL" id="AOW05910.1"/>
    </source>
</evidence>
<evidence type="ECO:0000313" key="2">
    <source>
        <dbReference type="Proteomes" id="UP000182444"/>
    </source>
</evidence>
<proteinExistence type="predicted"/>
<reference evidence="1 2" key="1">
    <citation type="journal article" date="2016" name="PLoS ONE">
        <title>Sequence Assembly of Yarrowia lipolytica Strain W29/CLIB89 Shows Transposable Element Diversity.</title>
        <authorList>
            <person name="Magnan C."/>
            <person name="Yu J."/>
            <person name="Chang I."/>
            <person name="Jahn E."/>
            <person name="Kanomata Y."/>
            <person name="Wu J."/>
            <person name="Zeller M."/>
            <person name="Oakes M."/>
            <person name="Baldi P."/>
            <person name="Sandmeyer S."/>
        </authorList>
    </citation>
    <scope>NUCLEOTIDE SEQUENCE [LARGE SCALE GENOMIC DNA]</scope>
    <source>
        <strain evidence="2">CLIB89(W29)</strain>
    </source>
</reference>
<dbReference type="RefSeq" id="XP_068139224.1">
    <property type="nucleotide sequence ID" value="XM_068283123.1"/>
</dbReference>
<dbReference type="AlphaFoldDB" id="A0A1D8NJU6"/>